<reference evidence="1" key="1">
    <citation type="submission" date="2014-11" db="EMBL/GenBank/DDBJ databases">
        <authorList>
            <person name="Amaro Gonzalez C."/>
        </authorList>
    </citation>
    <scope>NUCLEOTIDE SEQUENCE</scope>
</reference>
<protein>
    <submittedName>
        <fullName evidence="1">Uncharacterized protein</fullName>
    </submittedName>
</protein>
<dbReference type="AlphaFoldDB" id="A0A0E9SE21"/>
<name>A0A0E9SE21_ANGAN</name>
<sequence>MQGVAIKSTCSRICSLGYHSALTTSKVTRRHFHYF</sequence>
<accession>A0A0E9SE21</accession>
<dbReference type="EMBL" id="GBXM01069080">
    <property type="protein sequence ID" value="JAH39497.1"/>
    <property type="molecule type" value="Transcribed_RNA"/>
</dbReference>
<evidence type="ECO:0000313" key="1">
    <source>
        <dbReference type="EMBL" id="JAH39497.1"/>
    </source>
</evidence>
<organism evidence="1">
    <name type="scientific">Anguilla anguilla</name>
    <name type="common">European freshwater eel</name>
    <name type="synonym">Muraena anguilla</name>
    <dbReference type="NCBI Taxonomy" id="7936"/>
    <lineage>
        <taxon>Eukaryota</taxon>
        <taxon>Metazoa</taxon>
        <taxon>Chordata</taxon>
        <taxon>Craniata</taxon>
        <taxon>Vertebrata</taxon>
        <taxon>Euteleostomi</taxon>
        <taxon>Actinopterygii</taxon>
        <taxon>Neopterygii</taxon>
        <taxon>Teleostei</taxon>
        <taxon>Anguilliformes</taxon>
        <taxon>Anguillidae</taxon>
        <taxon>Anguilla</taxon>
    </lineage>
</organism>
<reference evidence="1" key="2">
    <citation type="journal article" date="2015" name="Fish Shellfish Immunol.">
        <title>Early steps in the European eel (Anguilla anguilla)-Vibrio vulnificus interaction in the gills: Role of the RtxA13 toxin.</title>
        <authorList>
            <person name="Callol A."/>
            <person name="Pajuelo D."/>
            <person name="Ebbesson L."/>
            <person name="Teles M."/>
            <person name="MacKenzie S."/>
            <person name="Amaro C."/>
        </authorList>
    </citation>
    <scope>NUCLEOTIDE SEQUENCE</scope>
</reference>
<proteinExistence type="predicted"/>